<protein>
    <recommendedName>
        <fullName evidence="2">L,D-TPase catalytic domain-containing protein</fullName>
    </recommendedName>
</protein>
<name>A0A494XP90_9BURK</name>
<dbReference type="OrthoDB" id="5445630at2"/>
<sequence>MSTLKFDGNAHQISLVDSEGKTVGTWAAYNNVDSQATIRHVLNGIYHVQDRVAPHPHQALANGPYGLHGIIRFNVPGHPGIGVHSGRANARHLPGPQHPTMGCIRTSDDAMSAISNVMRHDALTTIEVTNNSAVVAHQASKRNLHADLRGRTRG</sequence>
<dbReference type="AlphaFoldDB" id="A0A494XP90"/>
<keyword evidence="1" id="KW-0133">Cell shape</keyword>
<evidence type="ECO:0000256" key="1">
    <source>
        <dbReference type="PROSITE-ProRule" id="PRU01373"/>
    </source>
</evidence>
<comment type="caution">
    <text evidence="3">The sequence shown here is derived from an EMBL/GenBank/DDBJ whole genome shotgun (WGS) entry which is preliminary data.</text>
</comment>
<dbReference type="GO" id="GO:0016740">
    <property type="term" value="F:transferase activity"/>
    <property type="evidence" value="ECO:0007669"/>
    <property type="project" value="InterPro"/>
</dbReference>
<feature type="active site" description="Nucleophile" evidence="1">
    <location>
        <position position="103"/>
    </location>
</feature>
<keyword evidence="4" id="KW-1185">Reference proteome</keyword>
<keyword evidence="1" id="KW-0573">Peptidoglycan synthesis</keyword>
<organism evidence="3 4">
    <name type="scientific">Trinickia fusca</name>
    <dbReference type="NCBI Taxonomy" id="2419777"/>
    <lineage>
        <taxon>Bacteria</taxon>
        <taxon>Pseudomonadati</taxon>
        <taxon>Pseudomonadota</taxon>
        <taxon>Betaproteobacteria</taxon>
        <taxon>Burkholderiales</taxon>
        <taxon>Burkholderiaceae</taxon>
        <taxon>Trinickia</taxon>
    </lineage>
</organism>
<dbReference type="GO" id="GO:0008360">
    <property type="term" value="P:regulation of cell shape"/>
    <property type="evidence" value="ECO:0007669"/>
    <property type="project" value="UniProtKB-UniRule"/>
</dbReference>
<evidence type="ECO:0000313" key="3">
    <source>
        <dbReference type="EMBL" id="RKP52467.1"/>
    </source>
</evidence>
<dbReference type="PROSITE" id="PS52029">
    <property type="entry name" value="LD_TPASE"/>
    <property type="match status" value="1"/>
</dbReference>
<dbReference type="RefSeq" id="WP_121275380.1">
    <property type="nucleotide sequence ID" value="NZ_RBZV01000001.1"/>
</dbReference>
<feature type="domain" description="L,D-TPase catalytic" evidence="2">
    <location>
        <begin position="2"/>
        <end position="129"/>
    </location>
</feature>
<dbReference type="GO" id="GO:0009252">
    <property type="term" value="P:peptidoglycan biosynthetic process"/>
    <property type="evidence" value="ECO:0007669"/>
    <property type="project" value="UniProtKB-KW"/>
</dbReference>
<keyword evidence="1" id="KW-0961">Cell wall biogenesis/degradation</keyword>
<accession>A0A494XP90</accession>
<feature type="active site" description="Proton donor/acceptor" evidence="1">
    <location>
        <position position="84"/>
    </location>
</feature>
<comment type="pathway">
    <text evidence="1">Cell wall biogenesis; peptidoglycan biosynthesis.</text>
</comment>
<dbReference type="GO" id="GO:0071555">
    <property type="term" value="P:cell wall organization"/>
    <property type="evidence" value="ECO:0007669"/>
    <property type="project" value="UniProtKB-UniRule"/>
</dbReference>
<proteinExistence type="predicted"/>
<dbReference type="Proteomes" id="UP000280434">
    <property type="component" value="Unassembled WGS sequence"/>
</dbReference>
<evidence type="ECO:0000313" key="4">
    <source>
        <dbReference type="Proteomes" id="UP000280434"/>
    </source>
</evidence>
<gene>
    <name evidence="3" type="ORF">D7S89_02815</name>
</gene>
<dbReference type="EMBL" id="RBZV01000001">
    <property type="protein sequence ID" value="RKP52467.1"/>
    <property type="molecule type" value="Genomic_DNA"/>
</dbReference>
<evidence type="ECO:0000259" key="2">
    <source>
        <dbReference type="PROSITE" id="PS52029"/>
    </source>
</evidence>
<dbReference type="InterPro" id="IPR005490">
    <property type="entry name" value="LD_TPept_cat_dom"/>
</dbReference>
<reference evidence="3 4" key="1">
    <citation type="submission" date="2018-10" db="EMBL/GenBank/DDBJ databases">
        <title>Paraburkholderia sp. 7MK8-2, isolated from soil.</title>
        <authorList>
            <person name="Gao Z.-H."/>
            <person name="Qiu L.-H."/>
        </authorList>
    </citation>
    <scope>NUCLEOTIDE SEQUENCE [LARGE SCALE GENOMIC DNA]</scope>
    <source>
        <strain evidence="3 4">7MK8-2</strain>
    </source>
</reference>